<sequence>MEYIYSAQSCWAKRTGNLLYCSGLTPIDPAPMQIEAITIGEQRKRAIDNLDIALQAGGLTLINVVKNQCFYSGYGLFSQMNATYTACFGGHRPASSTMAVKGLSHDAMVEIACIAQYN</sequence>
<dbReference type="RefSeq" id="WP_131527940.1">
    <property type="nucleotide sequence ID" value="NZ_SJSO01000003.1"/>
</dbReference>
<dbReference type="GO" id="GO:0005829">
    <property type="term" value="C:cytosol"/>
    <property type="evidence" value="ECO:0007669"/>
    <property type="project" value="TreeGrafter"/>
</dbReference>
<proteinExistence type="inferred from homology"/>
<dbReference type="InterPro" id="IPR035959">
    <property type="entry name" value="RutC-like_sf"/>
</dbReference>
<comment type="caution">
    <text evidence="2">The sequence shown here is derived from an EMBL/GenBank/DDBJ whole genome shotgun (WGS) entry which is preliminary data.</text>
</comment>
<dbReference type="Proteomes" id="UP000293925">
    <property type="component" value="Unassembled WGS sequence"/>
</dbReference>
<protein>
    <submittedName>
        <fullName evidence="2">RidA family protein</fullName>
    </submittedName>
</protein>
<evidence type="ECO:0000256" key="1">
    <source>
        <dbReference type="ARBA" id="ARBA00010552"/>
    </source>
</evidence>
<dbReference type="GO" id="GO:0019239">
    <property type="term" value="F:deaminase activity"/>
    <property type="evidence" value="ECO:0007669"/>
    <property type="project" value="TreeGrafter"/>
</dbReference>
<dbReference type="EMBL" id="SJSO01000003">
    <property type="protein sequence ID" value="TCD28766.1"/>
    <property type="molecule type" value="Genomic_DNA"/>
</dbReference>
<gene>
    <name evidence="2" type="ORF">EZ456_05130</name>
</gene>
<accession>A0A4R0Q1B3</accession>
<dbReference type="CDD" id="cd00448">
    <property type="entry name" value="YjgF_YER057c_UK114_family"/>
    <property type="match status" value="1"/>
</dbReference>
<name>A0A4R0Q1B3_9SPHI</name>
<dbReference type="Pfam" id="PF01042">
    <property type="entry name" value="Ribonuc_L-PSP"/>
    <property type="match status" value="1"/>
</dbReference>
<evidence type="ECO:0000313" key="2">
    <source>
        <dbReference type="EMBL" id="TCD28766.1"/>
    </source>
</evidence>
<dbReference type="OrthoDB" id="9803101at2"/>
<dbReference type="PANTHER" id="PTHR11803:SF58">
    <property type="entry name" value="PROTEIN HMF1-RELATED"/>
    <property type="match status" value="1"/>
</dbReference>
<dbReference type="SUPFAM" id="SSF55298">
    <property type="entry name" value="YjgF-like"/>
    <property type="match status" value="1"/>
</dbReference>
<dbReference type="PANTHER" id="PTHR11803">
    <property type="entry name" value="2-IMINOBUTANOATE/2-IMINOPROPANOATE DEAMINASE RIDA"/>
    <property type="match status" value="1"/>
</dbReference>
<comment type="similarity">
    <text evidence="1">Belongs to the RutC family.</text>
</comment>
<dbReference type="Gene3D" id="3.30.1330.40">
    <property type="entry name" value="RutC-like"/>
    <property type="match status" value="1"/>
</dbReference>
<dbReference type="InterPro" id="IPR006175">
    <property type="entry name" value="YjgF/YER057c/UK114"/>
</dbReference>
<dbReference type="AlphaFoldDB" id="A0A4R0Q1B3"/>
<keyword evidence="3" id="KW-1185">Reference proteome</keyword>
<organism evidence="2 3">
    <name type="scientific">Pedobacter psychrodurus</name>
    <dbReference type="NCBI Taxonomy" id="2530456"/>
    <lineage>
        <taxon>Bacteria</taxon>
        <taxon>Pseudomonadati</taxon>
        <taxon>Bacteroidota</taxon>
        <taxon>Sphingobacteriia</taxon>
        <taxon>Sphingobacteriales</taxon>
        <taxon>Sphingobacteriaceae</taxon>
        <taxon>Pedobacter</taxon>
    </lineage>
</organism>
<evidence type="ECO:0000313" key="3">
    <source>
        <dbReference type="Proteomes" id="UP000293925"/>
    </source>
</evidence>
<reference evidence="2 3" key="1">
    <citation type="submission" date="2019-02" db="EMBL/GenBank/DDBJ databases">
        <title>Pedobacter sp. RP-3-21 sp. nov., isolated from Arctic soil.</title>
        <authorList>
            <person name="Dahal R.H."/>
        </authorList>
    </citation>
    <scope>NUCLEOTIDE SEQUENCE [LARGE SCALE GENOMIC DNA]</scope>
    <source>
        <strain evidence="2 3">RP-3-21</strain>
    </source>
</reference>